<evidence type="ECO:0000313" key="3">
    <source>
        <dbReference type="EMBL" id="RLU20213.1"/>
    </source>
</evidence>
<feature type="compositionally biased region" description="Basic and acidic residues" evidence="1">
    <location>
        <begin position="161"/>
        <end position="171"/>
    </location>
</feature>
<keyword evidence="2" id="KW-1133">Transmembrane helix</keyword>
<dbReference type="InterPro" id="IPR008983">
    <property type="entry name" value="Tumour_necrosis_fac-like_dom"/>
</dbReference>
<feature type="compositionally biased region" description="Basic and acidic residues" evidence="1">
    <location>
        <begin position="232"/>
        <end position="245"/>
    </location>
</feature>
<sequence>MSSSTKDVEENAPTVQNDDASPSNRFIMNLNIWNKRKSKLLSKFRKAYIFFAVSILAILLFFIVLMVQIKLLSQDVHALKAQIMSVRYKYDSQQNRSRLRRLAHYDLIGSINPLIREFSDLMEKEMVNSESESNTDDRVFVDDLTTLTSNFYSNQEASRSVLDRSVDHENNTSKTNDSTILNGITTSPMTFENDSIVDPAKQGVLCNTTCEMQNRMARDAAIDGDNELSLARESRGRRFRRDEGRGKKRRKNRRRPNRSRRRLAPLVATFIGAVPEQCITNSALIGPWIKKGDEYSQYDLAKFHLVEKRMAIEITTNGLYSISAQIFYFGELKKHSYWILLSSEGLSKPQQLVKCATTTSNVAAEVSCYTSIIMHMKRGDRLYIEQQERDRLINLREGYSYIQLVLLANDAQKKRST</sequence>
<reference evidence="3 4" key="1">
    <citation type="journal article" date="2018" name="Genome Res.">
        <title>The genomic architecture and molecular evolution of ant odorant receptors.</title>
        <authorList>
            <person name="McKenzie S.K."/>
            <person name="Kronauer D.J.C."/>
        </authorList>
    </citation>
    <scope>NUCLEOTIDE SEQUENCE [LARGE SCALE GENOMIC DNA]</scope>
    <source>
        <strain evidence="3">Clonal line C1</strain>
    </source>
</reference>
<dbReference type="EMBL" id="QOIP01000007">
    <property type="protein sequence ID" value="RLU20213.1"/>
    <property type="molecule type" value="Genomic_DNA"/>
</dbReference>
<comment type="caution">
    <text evidence="3">The sequence shown here is derived from an EMBL/GenBank/DDBJ whole genome shotgun (WGS) entry which is preliminary data.</text>
</comment>
<protein>
    <submittedName>
        <fullName evidence="3">Uncharacterized protein</fullName>
    </submittedName>
</protein>
<gene>
    <name evidence="3" type="ORF">DMN91_006820</name>
</gene>
<dbReference type="OrthoDB" id="5947373at2759"/>
<feature type="compositionally biased region" description="Basic residues" evidence="1">
    <location>
        <begin position="246"/>
        <end position="259"/>
    </location>
</feature>
<dbReference type="Proteomes" id="UP000279307">
    <property type="component" value="Chromosome 7"/>
</dbReference>
<keyword evidence="2" id="KW-0812">Transmembrane</keyword>
<dbReference type="AlphaFoldDB" id="A0A3L8DJ64"/>
<accession>A0A3L8DJ64</accession>
<name>A0A3L8DJ64_OOCBI</name>
<keyword evidence="2" id="KW-0472">Membrane</keyword>
<feature type="region of interest" description="Disordered" evidence="1">
    <location>
        <begin position="232"/>
        <end position="259"/>
    </location>
</feature>
<organism evidence="3 4">
    <name type="scientific">Ooceraea biroi</name>
    <name type="common">Clonal raider ant</name>
    <name type="synonym">Cerapachys biroi</name>
    <dbReference type="NCBI Taxonomy" id="2015173"/>
    <lineage>
        <taxon>Eukaryota</taxon>
        <taxon>Metazoa</taxon>
        <taxon>Ecdysozoa</taxon>
        <taxon>Arthropoda</taxon>
        <taxon>Hexapoda</taxon>
        <taxon>Insecta</taxon>
        <taxon>Pterygota</taxon>
        <taxon>Neoptera</taxon>
        <taxon>Endopterygota</taxon>
        <taxon>Hymenoptera</taxon>
        <taxon>Apocrita</taxon>
        <taxon>Aculeata</taxon>
        <taxon>Formicoidea</taxon>
        <taxon>Formicidae</taxon>
        <taxon>Dorylinae</taxon>
        <taxon>Ooceraea</taxon>
    </lineage>
</organism>
<feature type="transmembrane region" description="Helical" evidence="2">
    <location>
        <begin position="47"/>
        <end position="67"/>
    </location>
</feature>
<evidence type="ECO:0000256" key="1">
    <source>
        <dbReference type="SAM" id="MobiDB-lite"/>
    </source>
</evidence>
<dbReference type="Gene3D" id="2.60.120.40">
    <property type="match status" value="1"/>
</dbReference>
<feature type="region of interest" description="Disordered" evidence="1">
    <location>
        <begin position="158"/>
        <end position="183"/>
    </location>
</feature>
<feature type="compositionally biased region" description="Polar residues" evidence="1">
    <location>
        <begin position="172"/>
        <end position="183"/>
    </location>
</feature>
<dbReference type="SUPFAM" id="SSF49842">
    <property type="entry name" value="TNF-like"/>
    <property type="match status" value="1"/>
</dbReference>
<proteinExistence type="predicted"/>
<feature type="region of interest" description="Disordered" evidence="1">
    <location>
        <begin position="1"/>
        <end position="20"/>
    </location>
</feature>
<evidence type="ECO:0000313" key="4">
    <source>
        <dbReference type="Proteomes" id="UP000279307"/>
    </source>
</evidence>
<evidence type="ECO:0000256" key="2">
    <source>
        <dbReference type="SAM" id="Phobius"/>
    </source>
</evidence>